<feature type="transmembrane region" description="Helical" evidence="19">
    <location>
        <begin position="308"/>
        <end position="328"/>
    </location>
</feature>
<dbReference type="EMBL" id="KJ716849">
    <property type="protein sequence ID" value="AII99850.1"/>
    <property type="molecule type" value="Viral_cRNA"/>
</dbReference>
<keyword evidence="16" id="KW-1038">Host endoplasmic reticulum</keyword>
<protein>
    <recommendedName>
        <fullName evidence="5">Envelopment polyprotein</fullName>
    </recommendedName>
    <alternativeName>
        <fullName evidence="18">M polyprotein</fullName>
    </alternativeName>
</protein>
<evidence type="ECO:0000256" key="10">
    <source>
        <dbReference type="ARBA" id="ARBA00022812"/>
    </source>
</evidence>
<feature type="transmembrane region" description="Helical" evidence="19">
    <location>
        <begin position="456"/>
        <end position="476"/>
    </location>
</feature>
<evidence type="ECO:0000259" key="21">
    <source>
        <dbReference type="Pfam" id="PF03563"/>
    </source>
</evidence>
<evidence type="ECO:0000256" key="18">
    <source>
        <dbReference type="ARBA" id="ARBA00031199"/>
    </source>
</evidence>
<keyword evidence="17" id="KW-1160">Virus entry into host cell</keyword>
<dbReference type="GO" id="GO:0044167">
    <property type="term" value="C:host cell endoplasmic reticulum membrane"/>
    <property type="evidence" value="ECO:0007669"/>
    <property type="project" value="UniProtKB-SubCell"/>
</dbReference>
<dbReference type="GO" id="GO:0044178">
    <property type="term" value="C:host cell Golgi membrane"/>
    <property type="evidence" value="ECO:0007669"/>
    <property type="project" value="UniProtKB-SubCell"/>
</dbReference>
<evidence type="ECO:0000256" key="17">
    <source>
        <dbReference type="ARBA" id="ARBA00023296"/>
    </source>
</evidence>
<feature type="transmembrane region" description="Helical" evidence="19">
    <location>
        <begin position="363"/>
        <end position="385"/>
    </location>
</feature>
<name>A0A076KXA8_9VIRU</name>
<dbReference type="InterPro" id="IPR005168">
    <property type="entry name" value="Bunya_G2"/>
</dbReference>
<sequence length="1434" mass="162179">MLLLLVLLIPCYVSASPVVTRCFHGGQLIAEKKSQTAVSEFCLKDDVSTIKSEITYEKNNTGLFAHSKVLRNWIIKDWKNCNPVPTAGGSINVIEVNTDLSLTTKTYVCSRDCTITVDKEDAQIIFQTEKLNHFEVSGTTLSSGWFKTKASVTLDRTCEHIKVTCGKKTLQFHACFKHHMSCIRFFHGTILPGTMATSICQNIELIIIISLTLIIFILMVILTKTYICYLLMPLFMPIAYFYGWSYNKSCKKCSCCGLAYHPFTNCGSHCVCGLKFEASDRMRIHRESGLCQGYKSLRVARLLCKSKGSSLVISILLSMLILSFVTPIEGTLTNYPESRKYDLEEIADVLEGFIVEKGIKEYVVFYTSIFGALLLLMALVITITLNKVTEYLTNINVLYCHECSMYHSKKNIKYIGDFTNKCGFCTCGELEDQEGLKIHKVSRKCIYKYQLTWSKIIMTILVCLLIAQNTILIVAASDDCWTKKSLEMECIGPLQQVDTCDDKASRSYSGEAKKLVRASKISDLDAAQVGLLGSTIESAIASIRKQRTYPTMHLLESVFLGKHCDYYKTFEHNSGYSQAKWRLTAKTHHFDICSRHSTHHFCRCISDGTKCQNGDWDFAGEMNSTYQSKKDFFEHDFKLFCTLVENAFPGTTESLFYEMLSKKNTTGIKKLLDKLTRKFGNNNMFVGIWKFGQYLISLPYVNETSLTPAQVSKILEVTDQHHRSISGRQESLASATPGSKSKECGHAKKVSCISPRFSVPMEGLMACGDSPNYKIYKTPAKLYKSNNKGEVWCSGDVHCSQELSPASQESVDRIKQITCFLTEPEVSDDVFSIAISTCKVQDKGVCTVNEDRWNVIKCDSGLIYYTDQREGQDTGNDFGEYCLSHSCRIERFPINPAIISDCLWEYHSRKSKYITSLDLENLEEFKRAISEKLSHTLIVYNFKPTANLPHIKPIYKYITVQGVENSDGVDSAYIAASMPALSGTSIGYNIMSRDNFPLFDIIIFIKSAIIKATYNHIYDTGPTIGINVMHDEHCTGQCPTDIPHKENWITFAQERTSRWGCEEFGCLAVNTGCVFGSCQDIIRSETKVYRKAVEESVLLTVCITYPGKTFCTEINAIEPKITDELELQFKTVDTKTLPNILAVQNHKLYSGQINDLGSFSQGCGNIQKTNLSIIGTGTAKFDYVCHGASRKDIIVRRCYNNNYESCKLLKEEQSLMFADNHETIDVANVRHLLGDLQFKLMLGDLRYKSFAENPDLEIEAKCVGCPSCFTSYSCSFKIASNIDTVCSIEGPCTTFHNRLMITSTKQDYGIKMSCKTKPKETEEFQICKKTYTVLFTTVEKNDKIEISTGDQTSFIQEKDDRCKTWLCRVRDEGISVIFEPIRAFFGSYFSIAFYVVISIIVLFLAIYIFLPMVFKLRDVLKRNEYLYLQEIKHK</sequence>
<dbReference type="Pfam" id="PF03563">
    <property type="entry name" value="Bunya_G2"/>
    <property type="match status" value="1"/>
</dbReference>
<keyword evidence="13 19" id="KW-1133">Transmembrane helix</keyword>
<feature type="transmembrane region" description="Helical" evidence="19">
    <location>
        <begin position="1391"/>
        <end position="1414"/>
    </location>
</feature>
<organism evidence="22 23">
    <name type="scientific">Ngari virus</name>
    <dbReference type="NCBI Taxonomy" id="273357"/>
    <lineage>
        <taxon>Viruses</taxon>
        <taxon>Riboviria</taxon>
        <taxon>Orthornavirae</taxon>
        <taxon>Negarnaviricota</taxon>
        <taxon>Polyploviricotina</taxon>
        <taxon>Bunyaviricetes</taxon>
        <taxon>Elliovirales</taxon>
        <taxon>Peribunyaviridae</taxon>
        <taxon>Orthobunyavirus</taxon>
        <taxon>Orthobunyavirus bunyamweraense</taxon>
    </lineage>
</organism>
<evidence type="ECO:0000256" key="5">
    <source>
        <dbReference type="ARBA" id="ARBA00015294"/>
    </source>
</evidence>
<dbReference type="InterPro" id="IPR014413">
    <property type="entry name" value="M_poly_OrthobunV"/>
</dbReference>
<feature type="domain" description="Bunyavirus glycoprotein G1" evidence="20">
    <location>
        <begin position="508"/>
        <end position="1373"/>
    </location>
</feature>
<dbReference type="PIRSF" id="PIRSF003944">
    <property type="entry name" value="M_poly_OrthobunV"/>
    <property type="match status" value="1"/>
</dbReference>
<evidence type="ECO:0000256" key="2">
    <source>
        <dbReference type="ARBA" id="ARBA00004252"/>
    </source>
</evidence>
<dbReference type="NCBIfam" id="TIGR04210">
    <property type="entry name" value="bunya_NSm"/>
    <property type="match status" value="1"/>
</dbReference>
<dbReference type="GO" id="GO:0055036">
    <property type="term" value="C:virion membrane"/>
    <property type="evidence" value="ECO:0007669"/>
    <property type="project" value="UniProtKB-SubCell"/>
</dbReference>
<evidence type="ECO:0000256" key="4">
    <source>
        <dbReference type="ARBA" id="ARBA00004563"/>
    </source>
</evidence>
<evidence type="ECO:0000256" key="19">
    <source>
        <dbReference type="SAM" id="Phobius"/>
    </source>
</evidence>
<feature type="domain" description="Bunyavirus glycoprotein G2" evidence="21">
    <location>
        <begin position="21"/>
        <end position="301"/>
    </location>
</feature>
<dbReference type="GO" id="GO:0019062">
    <property type="term" value="P:virion attachment to host cell"/>
    <property type="evidence" value="ECO:0007669"/>
    <property type="project" value="UniProtKB-KW"/>
</dbReference>
<reference evidence="22 23" key="1">
    <citation type="submission" date="2014-04" db="EMBL/GenBank/DDBJ databases">
        <title>Detection of Ngari virus in small ruminants from a Rift Valley Fever outbreak in Mauritania 2010.</title>
        <authorList>
            <person name="Eiden M."/>
            <person name="Vina-Rodriguez A."/>
            <person name="Hoeper D."/>
            <person name="El Mamy B.O."/>
            <person name="Unger H."/>
            <person name="Doumbia B."/>
            <person name="Groschup M.H."/>
        </authorList>
    </citation>
    <scope>NUCLEOTIDE SEQUENCE [LARGE SCALE GENOMIC DNA]</scope>
    <source>
        <strain evidence="22">Adrar</strain>
    </source>
</reference>
<evidence type="ECO:0000256" key="1">
    <source>
        <dbReference type="ARBA" id="ARBA00004244"/>
    </source>
</evidence>
<keyword evidence="14 19" id="KW-0472">Membrane</keyword>
<evidence type="ECO:0000259" key="20">
    <source>
        <dbReference type="Pfam" id="PF03557"/>
    </source>
</evidence>
<evidence type="ECO:0000256" key="16">
    <source>
        <dbReference type="ARBA" id="ARBA00023184"/>
    </source>
</evidence>
<dbReference type="Pfam" id="PF03557">
    <property type="entry name" value="Bunya_G1"/>
    <property type="match status" value="1"/>
</dbReference>
<evidence type="ECO:0000256" key="8">
    <source>
        <dbReference type="ARBA" id="ARBA00022729"/>
    </source>
</evidence>
<evidence type="ECO:0000256" key="15">
    <source>
        <dbReference type="ARBA" id="ARBA00023180"/>
    </source>
</evidence>
<evidence type="ECO:0000313" key="22">
    <source>
        <dbReference type="EMBL" id="AII99850.1"/>
    </source>
</evidence>
<keyword evidence="8" id="KW-0732">Signal</keyword>
<keyword evidence="11" id="KW-0946">Virion</keyword>
<dbReference type="Proteomes" id="UP000123901">
    <property type="component" value="Genome"/>
</dbReference>
<keyword evidence="10" id="KW-1040">Host Golgi apparatus</keyword>
<proteinExistence type="predicted"/>
<evidence type="ECO:0000313" key="23">
    <source>
        <dbReference type="Proteomes" id="UP000123901"/>
    </source>
</evidence>
<evidence type="ECO:0000256" key="11">
    <source>
        <dbReference type="ARBA" id="ARBA00022844"/>
    </source>
</evidence>
<evidence type="ECO:0000256" key="3">
    <source>
        <dbReference type="ARBA" id="ARBA00004482"/>
    </source>
</evidence>
<keyword evidence="15" id="KW-0325">Glycoprotein</keyword>
<evidence type="ECO:0000256" key="7">
    <source>
        <dbReference type="ARBA" id="ARBA00022692"/>
    </source>
</evidence>
<accession>A0A076KXA8</accession>
<keyword evidence="12" id="KW-1043">Host membrane</keyword>
<evidence type="ECO:0000256" key="14">
    <source>
        <dbReference type="ARBA" id="ARBA00023136"/>
    </source>
</evidence>
<keyword evidence="6" id="KW-0945">Host-virus interaction</keyword>
<evidence type="ECO:0000256" key="13">
    <source>
        <dbReference type="ARBA" id="ARBA00022989"/>
    </source>
</evidence>
<dbReference type="GO" id="GO:0046718">
    <property type="term" value="P:symbiont entry into host cell"/>
    <property type="evidence" value="ECO:0007669"/>
    <property type="project" value="UniProtKB-KW"/>
</dbReference>
<evidence type="ECO:0000256" key="6">
    <source>
        <dbReference type="ARBA" id="ARBA00022581"/>
    </source>
</evidence>
<comment type="subcellular location">
    <subcellularLocation>
        <location evidence="2">Host Golgi apparatus membrane</location>
        <topology evidence="2">Multi-pass membrane protein</topology>
    </subcellularLocation>
    <subcellularLocation>
        <location evidence="1">Host Golgi apparatus membrane</location>
        <topology evidence="1">Single-pass type I membrane protein</topology>
    </subcellularLocation>
    <subcellularLocation>
        <location evidence="3">Host endoplasmic reticulum membrane</location>
        <topology evidence="3">Single-pass type I membrane protein</topology>
    </subcellularLocation>
    <subcellularLocation>
        <location evidence="4">Virion membrane</location>
        <topology evidence="4">Single-pass type I membrane protein</topology>
    </subcellularLocation>
</comment>
<keyword evidence="7 19" id="KW-0812">Transmembrane</keyword>
<evidence type="ECO:0000256" key="9">
    <source>
        <dbReference type="ARBA" id="ARBA00022804"/>
    </source>
</evidence>
<evidence type="ECO:0000256" key="12">
    <source>
        <dbReference type="ARBA" id="ARBA00022870"/>
    </source>
</evidence>
<feature type="transmembrane region" description="Helical" evidence="19">
    <location>
        <begin position="205"/>
        <end position="232"/>
    </location>
</feature>
<dbReference type="GO" id="GO:0044003">
    <property type="term" value="P:symbiont-mediated perturbation of host process"/>
    <property type="evidence" value="ECO:0007669"/>
    <property type="project" value="InterPro"/>
</dbReference>
<dbReference type="InterPro" id="IPR005167">
    <property type="entry name" value="Bunya_G1"/>
</dbReference>
<dbReference type="InterPro" id="IPR026400">
    <property type="entry name" value="Bunya_nonstruc_pro_NSm"/>
</dbReference>
<keyword evidence="9" id="KW-1161">Viral attachment to host cell</keyword>